<name>A0A0R2MTR8_9LACO</name>
<sequence>MKRAQIILSLILLTVLSAPIVPVKADTTAGTQKSTFSMDIAADSTPIIITSVPTFTFAQQKAFDLKTQSLPNIPLATGTTDSHTLTVTDYSGSGQGWQLTAAMNPFYEASDTNKTGEALDGTLNLHWDPTAITTDNPDTKTYALPAADSKPSSTDSAFALPTTGNTKQFWDTTITDPNQIGVKLGQGINTLTFADNTTLALTQNSAVRPTAYKATITWTLSNTPTN</sequence>
<dbReference type="STRING" id="1293598.IV56_GL000587"/>
<feature type="signal peptide" evidence="1">
    <location>
        <begin position="1"/>
        <end position="25"/>
    </location>
</feature>
<protein>
    <recommendedName>
        <fullName evidence="2">WxL domain-containing protein</fullName>
    </recommendedName>
</protein>
<keyword evidence="1" id="KW-0732">Signal</keyword>
<proteinExistence type="predicted"/>
<dbReference type="RefSeq" id="WP_054777147.1">
    <property type="nucleotide sequence ID" value="NZ_BBBX01000008.1"/>
</dbReference>
<dbReference type="InterPro" id="IPR027994">
    <property type="entry name" value="WxL_dom"/>
</dbReference>
<evidence type="ECO:0000313" key="4">
    <source>
        <dbReference type="Proteomes" id="UP000050969"/>
    </source>
</evidence>
<dbReference type="AlphaFoldDB" id="A0A0R2MTR8"/>
<reference evidence="3 4" key="1">
    <citation type="journal article" date="2015" name="Genome Announc.">
        <title>Expanding the biotechnology potential of lactobacilli through comparative genomics of 213 strains and associated genera.</title>
        <authorList>
            <person name="Sun Z."/>
            <person name="Harris H.M."/>
            <person name="McCann A."/>
            <person name="Guo C."/>
            <person name="Argimon S."/>
            <person name="Zhang W."/>
            <person name="Yang X."/>
            <person name="Jeffery I.B."/>
            <person name="Cooney J.C."/>
            <person name="Kagawa T.F."/>
            <person name="Liu W."/>
            <person name="Song Y."/>
            <person name="Salvetti E."/>
            <person name="Wrobel A."/>
            <person name="Rasinkangas P."/>
            <person name="Parkhill J."/>
            <person name="Rea M.C."/>
            <person name="O'Sullivan O."/>
            <person name="Ritari J."/>
            <person name="Douillard F.P."/>
            <person name="Paul Ross R."/>
            <person name="Yang R."/>
            <person name="Briner A.E."/>
            <person name="Felis G.E."/>
            <person name="de Vos W.M."/>
            <person name="Barrangou R."/>
            <person name="Klaenhammer T.R."/>
            <person name="Caufield P.W."/>
            <person name="Cui Y."/>
            <person name="Zhang H."/>
            <person name="O'Toole P.W."/>
        </authorList>
    </citation>
    <scope>NUCLEOTIDE SEQUENCE [LARGE SCALE GENOMIC DNA]</scope>
    <source>
        <strain evidence="3 4">DSM 24301</strain>
    </source>
</reference>
<feature type="chain" id="PRO_5006420706" description="WxL domain-containing protein" evidence="1">
    <location>
        <begin position="26"/>
        <end position="226"/>
    </location>
</feature>
<gene>
    <name evidence="3" type="ORF">IV56_GL000587</name>
</gene>
<dbReference type="EMBL" id="JQCE01000027">
    <property type="protein sequence ID" value="KRO16900.1"/>
    <property type="molecule type" value="Genomic_DNA"/>
</dbReference>
<feature type="domain" description="WxL" evidence="2">
    <location>
        <begin position="42"/>
        <end position="224"/>
    </location>
</feature>
<keyword evidence="4" id="KW-1185">Reference proteome</keyword>
<evidence type="ECO:0000256" key="1">
    <source>
        <dbReference type="SAM" id="SignalP"/>
    </source>
</evidence>
<dbReference type="Proteomes" id="UP000050969">
    <property type="component" value="Unassembled WGS sequence"/>
</dbReference>
<evidence type="ECO:0000259" key="2">
    <source>
        <dbReference type="Pfam" id="PF13731"/>
    </source>
</evidence>
<accession>A0A0R2MTR8</accession>
<dbReference type="Pfam" id="PF13731">
    <property type="entry name" value="WxL"/>
    <property type="match status" value="1"/>
</dbReference>
<organism evidence="3 4">
    <name type="scientific">Lacticaseibacillus saniviri JCM 17471 = DSM 24301</name>
    <dbReference type="NCBI Taxonomy" id="1293598"/>
    <lineage>
        <taxon>Bacteria</taxon>
        <taxon>Bacillati</taxon>
        <taxon>Bacillota</taxon>
        <taxon>Bacilli</taxon>
        <taxon>Lactobacillales</taxon>
        <taxon>Lactobacillaceae</taxon>
        <taxon>Lacticaseibacillus</taxon>
    </lineage>
</organism>
<dbReference type="PATRIC" id="fig|1293598.4.peg.629"/>
<comment type="caution">
    <text evidence="3">The sequence shown here is derived from an EMBL/GenBank/DDBJ whole genome shotgun (WGS) entry which is preliminary data.</text>
</comment>
<evidence type="ECO:0000313" key="3">
    <source>
        <dbReference type="EMBL" id="KRO16900.1"/>
    </source>
</evidence>